<dbReference type="Proteomes" id="UP000016761">
    <property type="component" value="Unassembled WGS sequence"/>
</dbReference>
<sequence length="60" mass="6758">MINVTILAIIILPSIKYEAVFLDCISCIIVSHNNEAIFHNASIFTLMARLHSIEKYPLKA</sequence>
<organism evidence="1 2">
    <name type="scientific">Psychrobacter aquaticus CMS 56</name>
    <dbReference type="NCBI Taxonomy" id="1354303"/>
    <lineage>
        <taxon>Bacteria</taxon>
        <taxon>Pseudomonadati</taxon>
        <taxon>Pseudomonadota</taxon>
        <taxon>Gammaproteobacteria</taxon>
        <taxon>Moraxellales</taxon>
        <taxon>Moraxellaceae</taxon>
        <taxon>Psychrobacter</taxon>
    </lineage>
</organism>
<reference evidence="1 2" key="1">
    <citation type="journal article" date="2013" name="Genome Announc.">
        <title>Draft Genome Sequence of Psychrobacter aquaticus Strain CMS 56T, Isolated from a Cyanobacterial Mat Sample Collected from Water Bodies in the McMurdo Dry Valley Region of Antarctica.</title>
        <authorList>
            <person name="Reddy G.S."/>
            <person name="Ara S."/>
            <person name="Singh A."/>
            <person name="Kumar Pinnaka A."/>
            <person name="Shivaji S."/>
        </authorList>
    </citation>
    <scope>NUCLEOTIDE SEQUENCE [LARGE SCALE GENOMIC DNA]</scope>
    <source>
        <strain evidence="1 2">CMS 56</strain>
    </source>
</reference>
<evidence type="ECO:0000313" key="2">
    <source>
        <dbReference type="Proteomes" id="UP000016761"/>
    </source>
</evidence>
<accession>U4T9Z5</accession>
<keyword evidence="2" id="KW-1185">Reference proteome</keyword>
<protein>
    <submittedName>
        <fullName evidence="1">Uncharacterized protein</fullName>
    </submittedName>
</protein>
<gene>
    <name evidence="1" type="ORF">M917_0143</name>
</gene>
<name>U4T9Z5_9GAMM</name>
<dbReference type="PATRIC" id="fig|1354303.4.peg.144"/>
<proteinExistence type="predicted"/>
<evidence type="ECO:0000313" key="1">
    <source>
        <dbReference type="EMBL" id="ERL56946.1"/>
    </source>
</evidence>
<comment type="caution">
    <text evidence="1">The sequence shown here is derived from an EMBL/GenBank/DDBJ whole genome shotgun (WGS) entry which is preliminary data.</text>
</comment>
<dbReference type="AlphaFoldDB" id="U4T9Z5"/>
<dbReference type="EMBL" id="AUSW01000006">
    <property type="protein sequence ID" value="ERL56946.1"/>
    <property type="molecule type" value="Genomic_DNA"/>
</dbReference>